<proteinExistence type="predicted"/>
<dbReference type="EMBL" id="FULE01000006">
    <property type="protein sequence ID" value="SJN53246.1"/>
    <property type="molecule type" value="Genomic_DNA"/>
</dbReference>
<protein>
    <submittedName>
        <fullName evidence="1">Uncharacterized protein</fullName>
    </submittedName>
</protein>
<accession>A0A1R4L9M4</accession>
<evidence type="ECO:0000313" key="2">
    <source>
        <dbReference type="Proteomes" id="UP000188276"/>
    </source>
</evidence>
<organism evidence="1 2">
    <name type="scientific">Vibrio ruber (strain DSM 16370 / JCM 11486 / BCRC 17186 / CECT 7878 / LMG 23124 / VR1)</name>
    <dbReference type="NCBI Taxonomy" id="1123498"/>
    <lineage>
        <taxon>Bacteria</taxon>
        <taxon>Pseudomonadati</taxon>
        <taxon>Pseudomonadota</taxon>
        <taxon>Gammaproteobacteria</taxon>
        <taxon>Vibrionales</taxon>
        <taxon>Vibrionaceae</taxon>
        <taxon>Vibrio</taxon>
    </lineage>
</organism>
<reference evidence="2" key="1">
    <citation type="submission" date="2017-02" db="EMBL/GenBank/DDBJ databases">
        <authorList>
            <person name="Rodrigo-Torres L."/>
            <person name="Arahal R.D."/>
            <person name="Lucena T."/>
        </authorList>
    </citation>
    <scope>NUCLEOTIDE SEQUENCE [LARGE SCALE GENOMIC DNA]</scope>
    <source>
        <strain evidence="2">CECT 7878</strain>
    </source>
</reference>
<keyword evidence="2" id="KW-1185">Reference proteome</keyword>
<gene>
    <name evidence="1" type="ORF">VR7878_00237</name>
</gene>
<evidence type="ECO:0000313" key="1">
    <source>
        <dbReference type="EMBL" id="SJN53246.1"/>
    </source>
</evidence>
<dbReference type="AlphaFoldDB" id="A0A1R4L9M4"/>
<dbReference type="Proteomes" id="UP000188276">
    <property type="component" value="Unassembled WGS sequence"/>
</dbReference>
<name>A0A1R4L9M4_VIBR1</name>
<sequence length="60" mass="6768">MIPVSRLAALQMLNQPQALALSHFGLVHHHPELHRTHSVQPVHQRRSGLPAHLTQTVQML</sequence>